<proteinExistence type="predicted"/>
<organism evidence="1 2">
    <name type="scientific">SAR324 cluster bacterium</name>
    <dbReference type="NCBI Taxonomy" id="2024889"/>
    <lineage>
        <taxon>Bacteria</taxon>
        <taxon>Deltaproteobacteria</taxon>
        <taxon>SAR324 cluster</taxon>
    </lineage>
</organism>
<reference evidence="1 2" key="1">
    <citation type="journal article" date="2020" name="Biotechnol. Biofuels">
        <title>New insights from the biogas microbiome by comprehensive genome-resolved metagenomics of nearly 1600 species originating from multiple anaerobic digesters.</title>
        <authorList>
            <person name="Campanaro S."/>
            <person name="Treu L."/>
            <person name="Rodriguez-R L.M."/>
            <person name="Kovalovszki A."/>
            <person name="Ziels R.M."/>
            <person name="Maus I."/>
            <person name="Zhu X."/>
            <person name="Kougias P.G."/>
            <person name="Basile A."/>
            <person name="Luo G."/>
            <person name="Schluter A."/>
            <person name="Konstantinidis K.T."/>
            <person name="Angelidaki I."/>
        </authorList>
    </citation>
    <scope>NUCLEOTIDE SEQUENCE [LARGE SCALE GENOMIC DNA]</scope>
    <source>
        <strain evidence="1">AS27yjCOA_65</strain>
    </source>
</reference>
<gene>
    <name evidence="1" type="ORF">GYA55_00125</name>
</gene>
<dbReference type="EMBL" id="JAAZON010000005">
    <property type="protein sequence ID" value="NMC61550.1"/>
    <property type="molecule type" value="Genomic_DNA"/>
</dbReference>
<accession>A0A7X9FNS3</accession>
<evidence type="ECO:0000313" key="1">
    <source>
        <dbReference type="EMBL" id="NMC61550.1"/>
    </source>
</evidence>
<name>A0A7X9FNS3_9DELT</name>
<evidence type="ECO:0000313" key="2">
    <source>
        <dbReference type="Proteomes" id="UP000524246"/>
    </source>
</evidence>
<protein>
    <submittedName>
        <fullName evidence="1">Uncharacterized protein</fullName>
    </submittedName>
</protein>
<comment type="caution">
    <text evidence="1">The sequence shown here is derived from an EMBL/GenBank/DDBJ whole genome shotgun (WGS) entry which is preliminary data.</text>
</comment>
<sequence>MATWTIGARRIGLSTDLGFIETDLCGRTLTSYIGQPGVHNLVVIARCRQRDPPIIVSILIDREAVTASAVIGNLIRGIGRGCVVAWHKSVPVTPLGNVTHIPSRIITQRTTRVCLPHTIRGTVIRRLI</sequence>
<dbReference type="Proteomes" id="UP000524246">
    <property type="component" value="Unassembled WGS sequence"/>
</dbReference>
<dbReference type="AlphaFoldDB" id="A0A7X9FNS3"/>